<dbReference type="GO" id="GO:0008253">
    <property type="term" value="F:5'-nucleotidase activity"/>
    <property type="evidence" value="ECO:0007669"/>
    <property type="project" value="UniProtKB-EC"/>
</dbReference>
<dbReference type="SFLD" id="SFLDS00003">
    <property type="entry name" value="Haloacid_Dehalogenase"/>
    <property type="match status" value="1"/>
</dbReference>
<dbReference type="NCBIfam" id="NF011564">
    <property type="entry name" value="PRK14988.1"/>
    <property type="match status" value="1"/>
</dbReference>
<dbReference type="Gene3D" id="3.40.50.1000">
    <property type="entry name" value="HAD superfamily/HAD-like"/>
    <property type="match status" value="1"/>
</dbReference>
<reference evidence="2 3" key="2">
    <citation type="submission" date="2024-09" db="EMBL/GenBank/DDBJ databases">
        <title>Draft genome sequence of Candidatus Magnetaquicoccaceae bacterium FCR-1.</title>
        <authorList>
            <person name="Shimoshige H."/>
            <person name="Shimamura S."/>
            <person name="Taoka A."/>
            <person name="Kobayashi H."/>
            <person name="Maekawa T."/>
        </authorList>
    </citation>
    <scope>NUCLEOTIDE SEQUENCE [LARGE SCALE GENOMIC DNA]</scope>
    <source>
        <strain evidence="2 3">FCR-1</strain>
    </source>
</reference>
<dbReference type="Pfam" id="PF00702">
    <property type="entry name" value="Hydrolase"/>
    <property type="match status" value="1"/>
</dbReference>
<dbReference type="RefSeq" id="WP_420905649.1">
    <property type="nucleotide sequence ID" value="NZ_BAAFGK010000004.1"/>
</dbReference>
<evidence type="ECO:0000313" key="2">
    <source>
        <dbReference type="EMBL" id="GAB0057967.1"/>
    </source>
</evidence>
<dbReference type="EMBL" id="BAAFGK010000004">
    <property type="protein sequence ID" value="GAB0057967.1"/>
    <property type="molecule type" value="Genomic_DNA"/>
</dbReference>
<evidence type="ECO:0000256" key="1">
    <source>
        <dbReference type="SAM" id="MobiDB-lite"/>
    </source>
</evidence>
<reference evidence="2 3" key="1">
    <citation type="submission" date="2024-05" db="EMBL/GenBank/DDBJ databases">
        <authorList>
            <consortium name="Candidatus Magnetaquicoccaceae bacterium FCR-1 genome sequencing consortium"/>
            <person name="Shimoshige H."/>
            <person name="Shimamura S."/>
            <person name="Taoka A."/>
            <person name="Kobayashi H."/>
            <person name="Maekawa T."/>
        </authorList>
    </citation>
    <scope>NUCLEOTIDE SEQUENCE [LARGE SCALE GENOMIC DNA]</scope>
    <source>
        <strain evidence="2 3">FCR-1</strain>
    </source>
</reference>
<dbReference type="InterPro" id="IPR050155">
    <property type="entry name" value="HAD-like_hydrolase_sf"/>
</dbReference>
<name>A0ABQ0CAQ4_9PROT</name>
<dbReference type="PANTHER" id="PTHR43434:SF3">
    <property type="entry name" value="GMP_IMP NUCLEOTIDASE YRFG"/>
    <property type="match status" value="1"/>
</dbReference>
<dbReference type="InterPro" id="IPR036412">
    <property type="entry name" value="HAD-like_sf"/>
</dbReference>
<keyword evidence="3" id="KW-1185">Reference proteome</keyword>
<dbReference type="PRINTS" id="PR00413">
    <property type="entry name" value="HADHALOGNASE"/>
</dbReference>
<dbReference type="PANTHER" id="PTHR43434">
    <property type="entry name" value="PHOSPHOGLYCOLATE PHOSPHATASE"/>
    <property type="match status" value="1"/>
</dbReference>
<protein>
    <submittedName>
        <fullName evidence="2">GMP/IMP nucleotidase YrfG</fullName>
        <ecNumber evidence="2">3.1.3.5</ecNumber>
    </submittedName>
</protein>
<dbReference type="Proteomes" id="UP001628193">
    <property type="component" value="Unassembled WGS sequence"/>
</dbReference>
<dbReference type="SFLD" id="SFLDG01129">
    <property type="entry name" value="C1.5:_HAD__Beta-PGM__Phosphata"/>
    <property type="match status" value="1"/>
</dbReference>
<comment type="caution">
    <text evidence="2">The sequence shown here is derived from an EMBL/GenBank/DDBJ whole genome shotgun (WGS) entry which is preliminary data.</text>
</comment>
<dbReference type="InterPro" id="IPR023214">
    <property type="entry name" value="HAD_sf"/>
</dbReference>
<evidence type="ECO:0000313" key="3">
    <source>
        <dbReference type="Proteomes" id="UP001628193"/>
    </source>
</evidence>
<dbReference type="EC" id="3.1.3.5" evidence="2"/>
<organism evidence="2 3">
    <name type="scientific">Candidatus Magnetaquiglobus chichijimensis</name>
    <dbReference type="NCBI Taxonomy" id="3141448"/>
    <lineage>
        <taxon>Bacteria</taxon>
        <taxon>Pseudomonadati</taxon>
        <taxon>Pseudomonadota</taxon>
        <taxon>Magnetococcia</taxon>
        <taxon>Magnetococcales</taxon>
        <taxon>Candidatus Magnetaquicoccaceae</taxon>
        <taxon>Candidatus Magnetaquiglobus</taxon>
    </lineage>
</organism>
<proteinExistence type="predicted"/>
<feature type="region of interest" description="Disordered" evidence="1">
    <location>
        <begin position="197"/>
        <end position="227"/>
    </location>
</feature>
<gene>
    <name evidence="2" type="primary">yrfG</name>
    <name evidence="2" type="ORF">SIID45300_02302</name>
</gene>
<dbReference type="InterPro" id="IPR006439">
    <property type="entry name" value="HAD-SF_hydro_IA"/>
</dbReference>
<accession>A0ABQ0CAQ4</accession>
<sequence length="227" mass="25421">MINLARVPWSEVRCVLLDMDGTLLDLKFDDVFFRQVVPKAFAEKNSLTFEEAYARVFAAYSENQGTLAWYDLDYWSDRLGLDIPLLKEEVAHLIRVHPHVLPFLEAVRASGRPAHLVTNAHGHSLRMKLARTPIGAWLDSTITSHEIGWAKEQPPFWPLLQARLDFDPAATLLVDDAESVLAAAADFGIAHLRQALNPSSGAPPKPSGRFPALMDFRDLGFPPRDQE</sequence>
<dbReference type="SUPFAM" id="SSF56784">
    <property type="entry name" value="HAD-like"/>
    <property type="match status" value="1"/>
</dbReference>
<keyword evidence="2" id="KW-0378">Hydrolase</keyword>